<keyword evidence="2" id="KW-1185">Reference proteome</keyword>
<dbReference type="AlphaFoldDB" id="A0A4Q0AJ26"/>
<evidence type="ECO:0000313" key="2">
    <source>
        <dbReference type="Proteomes" id="UP000289269"/>
    </source>
</evidence>
<accession>A0A4Q0AJ26</accession>
<dbReference type="EMBL" id="SCKW01000010">
    <property type="protein sequence ID" value="RWZ79478.1"/>
    <property type="molecule type" value="Genomic_DNA"/>
</dbReference>
<reference evidence="1" key="1">
    <citation type="submission" date="2019-01" db="EMBL/GenBank/DDBJ databases">
        <title>Genomic signatures and co-occurrence patterns of the ultra-small Saccharimodia (Patescibacteria phylum) suggest a symbiotic lifestyle.</title>
        <authorList>
            <person name="Lemos L."/>
            <person name="Medeiros J."/>
            <person name="Andreote F."/>
            <person name="Fernandes G."/>
            <person name="Varani A."/>
            <person name="Oliveira G."/>
            <person name="Pylro V."/>
        </authorList>
    </citation>
    <scope>NUCLEOTIDE SEQUENCE [LARGE SCALE GENOMIC DNA]</scope>
    <source>
        <strain evidence="1">AMD01</strain>
    </source>
</reference>
<gene>
    <name evidence="1" type="ORF">EOT04_01480</name>
</gene>
<organism evidence="1 2">
    <name type="scientific">Candidatus Chaera renei</name>
    <dbReference type="NCBI Taxonomy" id="2506947"/>
    <lineage>
        <taxon>Bacteria</taxon>
        <taxon>Candidatus Saccharimonadota</taxon>
        <taxon>Candidatus Saccharimonadia</taxon>
        <taxon>Candidatus Saccharimonadales</taxon>
        <taxon>Candidatus Saccharimonadaceae</taxon>
        <taxon>Candidatus Chaera</taxon>
    </lineage>
</organism>
<proteinExistence type="predicted"/>
<protein>
    <submittedName>
        <fullName evidence="1">Uncharacterized protein</fullName>
    </submittedName>
</protein>
<name>A0A4Q0AJ26_9BACT</name>
<evidence type="ECO:0000313" key="1">
    <source>
        <dbReference type="EMBL" id="RWZ79478.1"/>
    </source>
</evidence>
<dbReference type="Proteomes" id="UP000289269">
    <property type="component" value="Unassembled WGS sequence"/>
</dbReference>
<sequence>MEADYQRLSVETLSEQLGDEVRQTLRSFDATSITYFDRRGPHTHLFGLTAGKDRRDWQARVDFNNDEDAAEGLVLESDSGAIKLSTYNKQPTRGGGFEIVWQHDNEVRAGDIYCIKAWLKEVKSPRRTGRLRVTRRPEGLRAFIAKLLTREVRS</sequence>
<comment type="caution">
    <text evidence="1">The sequence shown here is derived from an EMBL/GenBank/DDBJ whole genome shotgun (WGS) entry which is preliminary data.</text>
</comment>